<proteinExistence type="predicted"/>
<comment type="caution">
    <text evidence="5">The sequence shown here is derived from an EMBL/GenBank/DDBJ whole genome shotgun (WGS) entry which is preliminary data.</text>
</comment>
<dbReference type="InterPro" id="IPR009057">
    <property type="entry name" value="Homeodomain-like_sf"/>
</dbReference>
<dbReference type="InterPro" id="IPR053142">
    <property type="entry name" value="PchR_regulatory_protein"/>
</dbReference>
<dbReference type="EMBL" id="PPEL01000022">
    <property type="protein sequence ID" value="PNV65633.1"/>
    <property type="molecule type" value="Genomic_DNA"/>
</dbReference>
<evidence type="ECO:0000256" key="1">
    <source>
        <dbReference type="ARBA" id="ARBA00023015"/>
    </source>
</evidence>
<dbReference type="InterPro" id="IPR018062">
    <property type="entry name" value="HTH_AraC-typ_CS"/>
</dbReference>
<dbReference type="GO" id="GO:0043565">
    <property type="term" value="F:sequence-specific DNA binding"/>
    <property type="evidence" value="ECO:0007669"/>
    <property type="project" value="InterPro"/>
</dbReference>
<reference evidence="5 6" key="1">
    <citation type="journal article" date="2018" name="Int. J. Syst. Evol. Microbiol.">
        <title>Rubneribacter badeniensis gen. nov., sp. nov. and Enteroscipio rubneri gen. nov., sp. nov., new members of the Eggerthellaceae isolated from human faeces.</title>
        <authorList>
            <person name="Danylec N."/>
            <person name="Gobl A."/>
            <person name="Stoll D.A."/>
            <person name="Hetzer B."/>
            <person name="Kulling S.E."/>
            <person name="Huch M."/>
        </authorList>
    </citation>
    <scope>NUCLEOTIDE SEQUENCE [LARGE SCALE GENOMIC DNA]</scope>
    <source>
        <strain evidence="5 6">ResAG-85</strain>
    </source>
</reference>
<keyword evidence="2" id="KW-0238">DNA-binding</keyword>
<dbReference type="Pfam" id="PF12833">
    <property type="entry name" value="HTH_18"/>
    <property type="match status" value="1"/>
</dbReference>
<evidence type="ECO:0000313" key="6">
    <source>
        <dbReference type="Proteomes" id="UP000236488"/>
    </source>
</evidence>
<organism evidence="5 6">
    <name type="scientific">Rubneribacter badeniensis</name>
    <dbReference type="NCBI Taxonomy" id="2070688"/>
    <lineage>
        <taxon>Bacteria</taxon>
        <taxon>Bacillati</taxon>
        <taxon>Actinomycetota</taxon>
        <taxon>Coriobacteriia</taxon>
        <taxon>Eggerthellales</taxon>
        <taxon>Eggerthellaceae</taxon>
        <taxon>Rubneribacter</taxon>
    </lineage>
</organism>
<dbReference type="SUPFAM" id="SSF46689">
    <property type="entry name" value="Homeodomain-like"/>
    <property type="match status" value="1"/>
</dbReference>
<sequence>MAVTRPRKRAVPAVAAMRTRAPSGASLNFIIEVLPLSIRRCAKRPRGGRSAFHGRRCACGASTPFARFNSISQQVSLTELKGLLGGYNAERERRRGMREPFSLEKIHLSTGMHVSFDGRCYELSLDEPLGRGTMRTFVVSPWFLASTVDFEVERCPNLLPPQDGDAGRLLDDTWFSMNFCMEGRCEVLVPSEGFAVVGTGDFCVGHARTQPGEFQYPLGRYRGVELFVSTRVLRDPSFAALAETGIPLDAWVGGPDTTVVFSGDWALNDAMERIGTAAERLDAARCKIGLMGLLSDLFTRDFSAARPPTFLTPAQMGMVRAVRDEVERAPAEPHDVRALARRFGVGAATLNGYFRSVQGMSVAAFVRDRRMRLAADLLASTRLNVAEVALRAGYSNPSKFAEAFKRLQGAAPSEYRRSRAVPPRGIA</sequence>
<evidence type="ECO:0000313" key="5">
    <source>
        <dbReference type="EMBL" id="PNV65633.1"/>
    </source>
</evidence>
<dbReference type="SMART" id="SM00342">
    <property type="entry name" value="HTH_ARAC"/>
    <property type="match status" value="1"/>
</dbReference>
<evidence type="ECO:0000256" key="3">
    <source>
        <dbReference type="ARBA" id="ARBA00023163"/>
    </source>
</evidence>
<feature type="domain" description="HTH araC/xylS-type" evidence="4">
    <location>
        <begin position="320"/>
        <end position="418"/>
    </location>
</feature>
<keyword evidence="3" id="KW-0804">Transcription</keyword>
<gene>
    <name evidence="5" type="ORF">C2L80_05540</name>
</gene>
<dbReference type="InterPro" id="IPR020449">
    <property type="entry name" value="Tscrpt_reg_AraC-type_HTH"/>
</dbReference>
<dbReference type="PRINTS" id="PR00032">
    <property type="entry name" value="HTHARAC"/>
</dbReference>
<evidence type="ECO:0000256" key="2">
    <source>
        <dbReference type="ARBA" id="ARBA00023125"/>
    </source>
</evidence>
<accession>A0A2K2U5L6</accession>
<dbReference type="InterPro" id="IPR018060">
    <property type="entry name" value="HTH_AraC"/>
</dbReference>
<dbReference type="Gene3D" id="1.10.10.60">
    <property type="entry name" value="Homeodomain-like"/>
    <property type="match status" value="1"/>
</dbReference>
<dbReference type="GO" id="GO:0003700">
    <property type="term" value="F:DNA-binding transcription factor activity"/>
    <property type="evidence" value="ECO:0007669"/>
    <property type="project" value="InterPro"/>
</dbReference>
<dbReference type="PANTHER" id="PTHR47893">
    <property type="entry name" value="REGULATORY PROTEIN PCHR"/>
    <property type="match status" value="1"/>
</dbReference>
<evidence type="ECO:0000259" key="4">
    <source>
        <dbReference type="PROSITE" id="PS01124"/>
    </source>
</evidence>
<name>A0A2K2U5L6_9ACTN</name>
<dbReference type="PROSITE" id="PS00041">
    <property type="entry name" value="HTH_ARAC_FAMILY_1"/>
    <property type="match status" value="1"/>
</dbReference>
<dbReference type="PANTHER" id="PTHR47893:SF1">
    <property type="entry name" value="REGULATORY PROTEIN PCHR"/>
    <property type="match status" value="1"/>
</dbReference>
<keyword evidence="1" id="KW-0805">Transcription regulation</keyword>
<dbReference type="Proteomes" id="UP000236488">
    <property type="component" value="Unassembled WGS sequence"/>
</dbReference>
<keyword evidence="6" id="KW-1185">Reference proteome</keyword>
<dbReference type="PROSITE" id="PS01124">
    <property type="entry name" value="HTH_ARAC_FAMILY_2"/>
    <property type="match status" value="1"/>
</dbReference>
<dbReference type="AlphaFoldDB" id="A0A2K2U5L6"/>
<protein>
    <submittedName>
        <fullName evidence="5">AraC family transcriptional regulator</fullName>
    </submittedName>
</protein>